<sequence>MSRTRAVRARKNKAGEIKQRTQLPNLPPLSHPHLSLPSPIAPPQAKVKVSRTPAITRLAESTTPALATGARAVKKRHEHASAMHRTPSEYPRCTVTVHARSFEEGGERLMLNFFSQYRFISSASFFFTRIAPFILMAVMISDSFRQGGEGEDAGYGMREIPQGTTGRVA</sequence>
<reference evidence="3" key="1">
    <citation type="journal article" date="2020" name="Nat. Commun.">
        <title>Large-scale genome sequencing of mycorrhizal fungi provides insights into the early evolution of symbiotic traits.</title>
        <authorList>
            <person name="Miyauchi S."/>
            <person name="Kiss E."/>
            <person name="Kuo A."/>
            <person name="Drula E."/>
            <person name="Kohler A."/>
            <person name="Sanchez-Garcia M."/>
            <person name="Morin E."/>
            <person name="Andreopoulos B."/>
            <person name="Barry K.W."/>
            <person name="Bonito G."/>
            <person name="Buee M."/>
            <person name="Carver A."/>
            <person name="Chen C."/>
            <person name="Cichocki N."/>
            <person name="Clum A."/>
            <person name="Culley D."/>
            <person name="Crous P.W."/>
            <person name="Fauchery L."/>
            <person name="Girlanda M."/>
            <person name="Hayes R.D."/>
            <person name="Keri Z."/>
            <person name="LaButti K."/>
            <person name="Lipzen A."/>
            <person name="Lombard V."/>
            <person name="Magnuson J."/>
            <person name="Maillard F."/>
            <person name="Murat C."/>
            <person name="Nolan M."/>
            <person name="Ohm R.A."/>
            <person name="Pangilinan J."/>
            <person name="Pereira M.F."/>
            <person name="Perotto S."/>
            <person name="Peter M."/>
            <person name="Pfister S."/>
            <person name="Riley R."/>
            <person name="Sitrit Y."/>
            <person name="Stielow J.B."/>
            <person name="Szollosi G."/>
            <person name="Zifcakova L."/>
            <person name="Stursova M."/>
            <person name="Spatafora J.W."/>
            <person name="Tedersoo L."/>
            <person name="Vaario L.M."/>
            <person name="Yamada A."/>
            <person name="Yan M."/>
            <person name="Wang P."/>
            <person name="Xu J."/>
            <person name="Bruns T."/>
            <person name="Baldrian P."/>
            <person name="Vilgalys R."/>
            <person name="Dunand C."/>
            <person name="Henrissat B."/>
            <person name="Grigoriev I.V."/>
            <person name="Hibbett D."/>
            <person name="Nagy L.G."/>
            <person name="Martin F.M."/>
        </authorList>
    </citation>
    <scope>NUCLEOTIDE SEQUENCE</scope>
    <source>
        <strain evidence="3">UP504</strain>
    </source>
</reference>
<feature type="transmembrane region" description="Helical" evidence="2">
    <location>
        <begin position="119"/>
        <end position="140"/>
    </location>
</feature>
<organism evidence="3 4">
    <name type="scientific">Hydnum rufescens UP504</name>
    <dbReference type="NCBI Taxonomy" id="1448309"/>
    <lineage>
        <taxon>Eukaryota</taxon>
        <taxon>Fungi</taxon>
        <taxon>Dikarya</taxon>
        <taxon>Basidiomycota</taxon>
        <taxon>Agaricomycotina</taxon>
        <taxon>Agaricomycetes</taxon>
        <taxon>Cantharellales</taxon>
        <taxon>Hydnaceae</taxon>
        <taxon>Hydnum</taxon>
    </lineage>
</organism>
<evidence type="ECO:0000313" key="3">
    <source>
        <dbReference type="EMBL" id="KAF9504904.1"/>
    </source>
</evidence>
<keyword evidence="2" id="KW-0472">Membrane</keyword>
<feature type="compositionally biased region" description="Basic residues" evidence="1">
    <location>
        <begin position="1"/>
        <end position="12"/>
    </location>
</feature>
<gene>
    <name evidence="3" type="ORF">BS47DRAFT_600129</name>
</gene>
<keyword evidence="2" id="KW-1133">Transmembrane helix</keyword>
<name>A0A9P6AFQ9_9AGAM</name>
<keyword evidence="2" id="KW-0812">Transmembrane</keyword>
<protein>
    <submittedName>
        <fullName evidence="3">Uncharacterized protein</fullName>
    </submittedName>
</protein>
<comment type="caution">
    <text evidence="3">The sequence shown here is derived from an EMBL/GenBank/DDBJ whole genome shotgun (WGS) entry which is preliminary data.</text>
</comment>
<dbReference type="Proteomes" id="UP000886523">
    <property type="component" value="Unassembled WGS sequence"/>
</dbReference>
<evidence type="ECO:0000313" key="4">
    <source>
        <dbReference type="Proteomes" id="UP000886523"/>
    </source>
</evidence>
<feature type="region of interest" description="Disordered" evidence="1">
    <location>
        <begin position="1"/>
        <end position="30"/>
    </location>
</feature>
<proteinExistence type="predicted"/>
<evidence type="ECO:0000256" key="1">
    <source>
        <dbReference type="SAM" id="MobiDB-lite"/>
    </source>
</evidence>
<keyword evidence="4" id="KW-1185">Reference proteome</keyword>
<accession>A0A9P6AFQ9</accession>
<dbReference type="AlphaFoldDB" id="A0A9P6AFQ9"/>
<evidence type="ECO:0000256" key="2">
    <source>
        <dbReference type="SAM" id="Phobius"/>
    </source>
</evidence>
<dbReference type="EMBL" id="MU129185">
    <property type="protein sequence ID" value="KAF9504904.1"/>
    <property type="molecule type" value="Genomic_DNA"/>
</dbReference>